<dbReference type="PANTHER" id="PTHR43390:SF1">
    <property type="entry name" value="CHLOROPLAST PROCESSING PEPTIDASE"/>
    <property type="match status" value="1"/>
</dbReference>
<dbReference type="PROSITE" id="PS00761">
    <property type="entry name" value="SPASE_I_3"/>
    <property type="match status" value="1"/>
</dbReference>
<dbReference type="GO" id="GO:0004252">
    <property type="term" value="F:serine-type endopeptidase activity"/>
    <property type="evidence" value="ECO:0007669"/>
    <property type="project" value="InterPro"/>
</dbReference>
<evidence type="ECO:0000313" key="10">
    <source>
        <dbReference type="Proteomes" id="UP000031386"/>
    </source>
</evidence>
<evidence type="ECO:0000313" key="9">
    <source>
        <dbReference type="EMBL" id="AIZ36270.1"/>
    </source>
</evidence>
<dbReference type="EMBL" id="CP009761">
    <property type="protein sequence ID" value="AIZ36270.1"/>
    <property type="molecule type" value="Genomic_DNA"/>
</dbReference>
<dbReference type="PRINTS" id="PR00727">
    <property type="entry name" value="LEADERPTASE"/>
</dbReference>
<dbReference type="GO" id="GO:0005886">
    <property type="term" value="C:plasma membrane"/>
    <property type="evidence" value="ECO:0007669"/>
    <property type="project" value="UniProtKB-SubCell"/>
</dbReference>
<protein>
    <recommendedName>
        <fullName evidence="4 7">Signal peptidase I</fullName>
        <ecNumber evidence="4 7">3.4.21.89</ecNumber>
    </recommendedName>
</protein>
<dbReference type="STRING" id="33033.NW74_02335"/>
<dbReference type="InterPro" id="IPR000223">
    <property type="entry name" value="Pept_S26A_signal_pept_1"/>
</dbReference>
<evidence type="ECO:0000256" key="2">
    <source>
        <dbReference type="ARBA" id="ARBA00004401"/>
    </source>
</evidence>
<feature type="domain" description="Peptidase S26" evidence="8">
    <location>
        <begin position="30"/>
        <end position="185"/>
    </location>
</feature>
<dbReference type="RefSeq" id="WP_041953661.1">
    <property type="nucleotide sequence ID" value="NZ_CP009761.1"/>
</dbReference>
<keyword evidence="7" id="KW-0812">Transmembrane</keyword>
<evidence type="ECO:0000256" key="5">
    <source>
        <dbReference type="ARBA" id="ARBA00022801"/>
    </source>
</evidence>
<dbReference type="PANTHER" id="PTHR43390">
    <property type="entry name" value="SIGNAL PEPTIDASE I"/>
    <property type="match status" value="1"/>
</dbReference>
<comment type="similarity">
    <text evidence="3 7">Belongs to the peptidase S26 family.</text>
</comment>
<evidence type="ECO:0000256" key="7">
    <source>
        <dbReference type="RuleBase" id="RU362042"/>
    </source>
</evidence>
<keyword evidence="7" id="KW-0472">Membrane</keyword>
<organism evidence="9 10">
    <name type="scientific">Parvimonas micra</name>
    <dbReference type="NCBI Taxonomy" id="33033"/>
    <lineage>
        <taxon>Bacteria</taxon>
        <taxon>Bacillati</taxon>
        <taxon>Bacillota</taxon>
        <taxon>Tissierellia</taxon>
        <taxon>Tissierellales</taxon>
        <taxon>Peptoniphilaceae</taxon>
        <taxon>Parvimonas</taxon>
    </lineage>
</organism>
<reference evidence="9 10" key="1">
    <citation type="submission" date="2014-10" db="EMBL/GenBank/DDBJ databases">
        <title>Complete genome sequence of Parvimonas micra KCOM 1535 (= ChDC B708).</title>
        <authorList>
            <person name="Kook J.-K."/>
            <person name="Park S.-N."/>
            <person name="Lim Y.K."/>
            <person name="Roh H."/>
        </authorList>
    </citation>
    <scope>NUCLEOTIDE SEQUENCE [LARGE SCALE GENOMIC DNA]</scope>
    <source>
        <strain evidence="10">KCOM 1535 / ChDC B708</strain>
    </source>
</reference>
<feature type="active site" evidence="6">
    <location>
        <position position="102"/>
    </location>
</feature>
<keyword evidence="7" id="KW-1133">Transmembrane helix</keyword>
<dbReference type="Gene3D" id="2.10.109.10">
    <property type="entry name" value="Umud Fragment, subunit A"/>
    <property type="match status" value="1"/>
</dbReference>
<evidence type="ECO:0000256" key="3">
    <source>
        <dbReference type="ARBA" id="ARBA00009370"/>
    </source>
</evidence>
<gene>
    <name evidence="9" type="ORF">NW74_02335</name>
</gene>
<dbReference type="GO" id="GO:0009003">
    <property type="term" value="F:signal peptidase activity"/>
    <property type="evidence" value="ECO:0007669"/>
    <property type="project" value="UniProtKB-EC"/>
</dbReference>
<dbReference type="InterPro" id="IPR019533">
    <property type="entry name" value="Peptidase_S26"/>
</dbReference>
<feature type="active site" evidence="6">
    <location>
        <position position="60"/>
    </location>
</feature>
<evidence type="ECO:0000259" key="8">
    <source>
        <dbReference type="Pfam" id="PF10502"/>
    </source>
</evidence>
<dbReference type="CDD" id="cd06530">
    <property type="entry name" value="S26_SPase_I"/>
    <property type="match status" value="1"/>
</dbReference>
<dbReference type="EC" id="3.4.21.89" evidence="4 7"/>
<dbReference type="Pfam" id="PF10502">
    <property type="entry name" value="Peptidase_S26"/>
    <property type="match status" value="1"/>
</dbReference>
<dbReference type="GO" id="GO:0006465">
    <property type="term" value="P:signal peptide processing"/>
    <property type="evidence" value="ECO:0007669"/>
    <property type="project" value="InterPro"/>
</dbReference>
<dbReference type="AlphaFoldDB" id="A0A0B4S0K8"/>
<dbReference type="Proteomes" id="UP000031386">
    <property type="component" value="Chromosome"/>
</dbReference>
<keyword evidence="10" id="KW-1185">Reference proteome</keyword>
<dbReference type="SUPFAM" id="SSF51306">
    <property type="entry name" value="LexA/Signal peptidase"/>
    <property type="match status" value="1"/>
</dbReference>
<keyword evidence="7" id="KW-0645">Protease</keyword>
<feature type="transmembrane region" description="Helical" evidence="7">
    <location>
        <begin position="35"/>
        <end position="56"/>
    </location>
</feature>
<dbReference type="NCBIfam" id="TIGR02227">
    <property type="entry name" value="sigpep_I_bact"/>
    <property type="match status" value="1"/>
</dbReference>
<proteinExistence type="inferred from homology"/>
<dbReference type="KEGG" id="pmic:NW74_02335"/>
<name>A0A0B4S0K8_9FIRM</name>
<accession>A0A0B4S0K8</accession>
<keyword evidence="5 7" id="KW-0378">Hydrolase</keyword>
<sequence length="194" mass="22482">MIDDRYDEEKDNIMQEKNEKNEKNFGKIFWDYAKVIILALLISFGIKTFVVTSTIVDGRSMNPTVNHGDRLMVNKLFFMKKNITRGDIIDFYVPDAKKYYLKRVIAVEGDTVEIINDRVYLNGKMLEENYVSTNVTTPHNNTTKWEVPKGYVFVLGDNRSNSRDGRDLGVVPRSDIVGKIIFRYYPFNNFGGLK</sequence>
<dbReference type="InterPro" id="IPR019758">
    <property type="entry name" value="Pept_S26A_signal_pept_1_CS"/>
</dbReference>
<dbReference type="InterPro" id="IPR036286">
    <property type="entry name" value="LexA/Signal_pep-like_sf"/>
</dbReference>
<dbReference type="OrthoDB" id="9802919at2"/>
<evidence type="ECO:0000256" key="1">
    <source>
        <dbReference type="ARBA" id="ARBA00000677"/>
    </source>
</evidence>
<comment type="catalytic activity">
    <reaction evidence="1 7">
        <text>Cleavage of hydrophobic, N-terminal signal or leader sequences from secreted and periplasmic proteins.</text>
        <dbReference type="EC" id="3.4.21.89"/>
    </reaction>
</comment>
<evidence type="ECO:0000256" key="6">
    <source>
        <dbReference type="PIRSR" id="PIRSR600223-1"/>
    </source>
</evidence>
<evidence type="ECO:0000256" key="4">
    <source>
        <dbReference type="ARBA" id="ARBA00013208"/>
    </source>
</evidence>
<comment type="subcellular location">
    <subcellularLocation>
        <location evidence="2">Cell membrane</location>
        <topology evidence="2">Single-pass type II membrane protein</topology>
    </subcellularLocation>
    <subcellularLocation>
        <location evidence="7">Membrane</location>
        <topology evidence="7">Single-pass type II membrane protein</topology>
    </subcellularLocation>
</comment>